<protein>
    <recommendedName>
        <fullName evidence="1">AAA+ ATPase domain-containing protein</fullName>
    </recommendedName>
</protein>
<dbReference type="InterPro" id="IPR051396">
    <property type="entry name" value="Bact_Antivir_Def_Nuclease"/>
</dbReference>
<dbReference type="InterPro" id="IPR003593">
    <property type="entry name" value="AAA+_ATPase"/>
</dbReference>
<evidence type="ECO:0000259" key="1">
    <source>
        <dbReference type="SMART" id="SM00382"/>
    </source>
</evidence>
<dbReference type="Gene3D" id="3.40.50.300">
    <property type="entry name" value="P-loop containing nucleotide triphosphate hydrolases"/>
    <property type="match status" value="1"/>
</dbReference>
<name>A0A3N0GY32_9ACTN</name>
<dbReference type="GO" id="GO:0005524">
    <property type="term" value="F:ATP binding"/>
    <property type="evidence" value="ECO:0007669"/>
    <property type="project" value="InterPro"/>
</dbReference>
<dbReference type="Proteomes" id="UP000279994">
    <property type="component" value="Unassembled WGS sequence"/>
</dbReference>
<dbReference type="InterPro" id="IPR027417">
    <property type="entry name" value="P-loop_NTPase"/>
</dbReference>
<accession>A0A3N0GY32</accession>
<proteinExistence type="predicted"/>
<sequence length="569" mass="61238">MGVSVQRLTIGQSEVALPSKGVTAIVGGNNVGKSTVLRELVTRLSVDPGQDVTSRGRPVLVHDLRLETEGTADDVLAWLRETAHLTWNPVEVFVNSEGRGHMPPAQVVHFWTLGDRLGSLHEFMVHFSDPMSREGMLGPAEPRGDITNPPTHPLHRIGDDAKLFEEVNDICQEIFRVPLTLDRLSTNHTLRVGIPSVTAPPIDRVTAEYREALGTLPPIMSQGQGMKSLLGLLLPVVTATRPIIVIDEPEAFLHPPQAFDLGRILASMADDRGVQVILATHDRNLLAGLLDPGAPVSVVRLDRVGDDTSASQLAADDLATLWNDPVLRYSNVLDGVFHRLVVLAEADGDCRFYAAALDSMNRNDPLSAPPSEVLFVPSGGKDGMPKIARALGAVNVRVVASPDFDIFDDEAKLRRLVEAFGGRWADFADDYRVAISDLLPRSTGATCGDVLQAIQVQLEPVSSEPWTQERKEQLRPTLRTSQSGMSDLKRYGARAFRAGGAPRAAALLDKLAALGICPVREGELESLAPELGVSKGPAWLAAALKAGVHENEATKAHIGLLIQSAAVPG</sequence>
<dbReference type="PANTHER" id="PTHR43581:SF4">
    <property type="entry name" value="ATP_GTP PHOSPHATASE"/>
    <property type="match status" value="1"/>
</dbReference>
<organism evidence="2 3">
    <name type="scientific">Nocardioides pocheonensis</name>
    <dbReference type="NCBI Taxonomy" id="661485"/>
    <lineage>
        <taxon>Bacteria</taxon>
        <taxon>Bacillati</taxon>
        <taxon>Actinomycetota</taxon>
        <taxon>Actinomycetes</taxon>
        <taxon>Propionibacteriales</taxon>
        <taxon>Nocardioidaceae</taxon>
        <taxon>Nocardioides</taxon>
    </lineage>
</organism>
<comment type="caution">
    <text evidence="2">The sequence shown here is derived from an EMBL/GenBank/DDBJ whole genome shotgun (WGS) entry which is preliminary data.</text>
</comment>
<dbReference type="GO" id="GO:0016887">
    <property type="term" value="F:ATP hydrolysis activity"/>
    <property type="evidence" value="ECO:0007669"/>
    <property type="project" value="InterPro"/>
</dbReference>
<dbReference type="AlphaFoldDB" id="A0A3N0GY32"/>
<dbReference type="SMART" id="SM00382">
    <property type="entry name" value="AAA"/>
    <property type="match status" value="1"/>
</dbReference>
<dbReference type="PANTHER" id="PTHR43581">
    <property type="entry name" value="ATP/GTP PHOSPHATASE"/>
    <property type="match status" value="1"/>
</dbReference>
<feature type="domain" description="AAA+ ATPase" evidence="1">
    <location>
        <begin position="19"/>
        <end position="305"/>
    </location>
</feature>
<reference evidence="2 3" key="1">
    <citation type="submission" date="2018-11" db="EMBL/GenBank/DDBJ databases">
        <authorList>
            <person name="Li F."/>
        </authorList>
    </citation>
    <scope>NUCLEOTIDE SEQUENCE [LARGE SCALE GENOMIC DNA]</scope>
    <source>
        <strain evidence="2 3">Gsoil 818</strain>
    </source>
</reference>
<keyword evidence="3" id="KW-1185">Reference proteome</keyword>
<gene>
    <name evidence="2" type="ORF">EFL26_00870</name>
</gene>
<dbReference type="Pfam" id="PF13304">
    <property type="entry name" value="AAA_21"/>
    <property type="match status" value="1"/>
</dbReference>
<evidence type="ECO:0000313" key="3">
    <source>
        <dbReference type="Proteomes" id="UP000279994"/>
    </source>
</evidence>
<dbReference type="InterPro" id="IPR003959">
    <property type="entry name" value="ATPase_AAA_core"/>
</dbReference>
<dbReference type="SUPFAM" id="SSF52540">
    <property type="entry name" value="P-loop containing nucleoside triphosphate hydrolases"/>
    <property type="match status" value="1"/>
</dbReference>
<evidence type="ECO:0000313" key="2">
    <source>
        <dbReference type="EMBL" id="RNM17373.1"/>
    </source>
</evidence>
<dbReference type="EMBL" id="RJSF01000003">
    <property type="protein sequence ID" value="RNM17373.1"/>
    <property type="molecule type" value="Genomic_DNA"/>
</dbReference>